<dbReference type="GeneID" id="92759513"/>
<proteinExistence type="predicted"/>
<evidence type="ECO:0000313" key="2">
    <source>
        <dbReference type="Proteomes" id="UP000596145"/>
    </source>
</evidence>
<dbReference type="Proteomes" id="UP000596145">
    <property type="component" value="Chromosome"/>
</dbReference>
<organism evidence="1 2">
    <name type="scientific">Corynebacterium glucuronolyticum</name>
    <dbReference type="NCBI Taxonomy" id="39791"/>
    <lineage>
        <taxon>Bacteria</taxon>
        <taxon>Bacillati</taxon>
        <taxon>Actinomycetota</taxon>
        <taxon>Actinomycetes</taxon>
        <taxon>Mycobacteriales</taxon>
        <taxon>Corynebacteriaceae</taxon>
        <taxon>Corynebacterium</taxon>
    </lineage>
</organism>
<dbReference type="EMBL" id="CP066007">
    <property type="protein sequence ID" value="QQB46216.1"/>
    <property type="molecule type" value="Genomic_DNA"/>
</dbReference>
<name>A0A7T4JUU8_9CORY</name>
<protein>
    <submittedName>
        <fullName evidence="1">Uncharacterized protein</fullName>
    </submittedName>
</protein>
<dbReference type="RefSeq" id="WP_084036976.1">
    <property type="nucleotide sequence ID" value="NZ_CP066007.1"/>
</dbReference>
<accession>A0A7T4JUU8</accession>
<gene>
    <name evidence="1" type="ORF">I6I10_12345</name>
</gene>
<sequence length="78" mass="8593">MTDKTLISEELAERIHGITHTACVGLVAALTDAGVNYSRHLYRLQAAEPAVESMVRGYCDGELREFNEFVAKSEGNHV</sequence>
<reference evidence="1 2" key="1">
    <citation type="submission" date="2020-12" db="EMBL/GenBank/DDBJ databases">
        <title>FDA dAtabase for Regulatory Grade micrObial Sequences (FDA-ARGOS): Supporting development and validation of Infectious Disease Dx tests.</title>
        <authorList>
            <person name="Sproer C."/>
            <person name="Gronow S."/>
            <person name="Severitt S."/>
            <person name="Schroder I."/>
            <person name="Tallon L."/>
            <person name="Sadzewicz L."/>
            <person name="Zhao X."/>
            <person name="Boylan J."/>
            <person name="Ott S."/>
            <person name="Bowen H."/>
            <person name="Vavikolanu K."/>
            <person name="Mehta A."/>
            <person name="Aluvathingal J."/>
            <person name="Nadendla S."/>
            <person name="Lowell S."/>
            <person name="Myers T."/>
            <person name="Yan Y."/>
            <person name="Sichtig H."/>
        </authorList>
    </citation>
    <scope>NUCLEOTIDE SEQUENCE [LARGE SCALE GENOMIC DNA]</scope>
    <source>
        <strain evidence="1 2">FDAARGOS_1053</strain>
    </source>
</reference>
<dbReference type="AlphaFoldDB" id="A0A7T4JUU8"/>
<evidence type="ECO:0000313" key="1">
    <source>
        <dbReference type="EMBL" id="QQB46216.1"/>
    </source>
</evidence>